<evidence type="ECO:0000256" key="9">
    <source>
        <dbReference type="ARBA" id="ARBA00023125"/>
    </source>
</evidence>
<evidence type="ECO:0000313" key="15">
    <source>
        <dbReference type="EMBL" id="RXI98061.1"/>
    </source>
</evidence>
<dbReference type="EC" id="5.6.2.4" evidence="12"/>
<dbReference type="SMART" id="SM00490">
    <property type="entry name" value="HELICc"/>
    <property type="match status" value="1"/>
</dbReference>
<dbReference type="AlphaFoldDB" id="A0A4Q0VPQ0"/>
<dbReference type="GO" id="GO:0003677">
    <property type="term" value="F:DNA binding"/>
    <property type="evidence" value="ECO:0007669"/>
    <property type="project" value="UniProtKB-UniRule"/>
</dbReference>
<dbReference type="NCBIfam" id="NF004066">
    <property type="entry name" value="PRK05580.1-3"/>
    <property type="match status" value="1"/>
</dbReference>
<evidence type="ECO:0000256" key="12">
    <source>
        <dbReference type="HAMAP-Rule" id="MF_00983"/>
    </source>
</evidence>
<dbReference type="InterPro" id="IPR042115">
    <property type="entry name" value="PriA_3primeBD_sf"/>
</dbReference>
<dbReference type="GO" id="GO:0043138">
    <property type="term" value="F:3'-5' DNA helicase activity"/>
    <property type="evidence" value="ECO:0007669"/>
    <property type="project" value="UniProtKB-EC"/>
</dbReference>
<organism evidence="15 16">
    <name type="scientific">Anaerobacillus alkaliphilus</name>
    <dbReference type="NCBI Taxonomy" id="1548597"/>
    <lineage>
        <taxon>Bacteria</taxon>
        <taxon>Bacillati</taxon>
        <taxon>Bacillota</taxon>
        <taxon>Bacilli</taxon>
        <taxon>Bacillales</taxon>
        <taxon>Bacillaceae</taxon>
        <taxon>Anaerobacillus</taxon>
    </lineage>
</organism>
<feature type="binding site" evidence="12">
    <location>
        <position position="550"/>
    </location>
    <ligand>
        <name>Zn(2+)</name>
        <dbReference type="ChEBI" id="CHEBI:29105"/>
        <label>1</label>
    </ligand>
</feature>
<feature type="binding site" evidence="12">
    <location>
        <position position="513"/>
    </location>
    <ligand>
        <name>Zn(2+)</name>
        <dbReference type="ChEBI" id="CHEBI:29105"/>
        <label>1</label>
    </ligand>
</feature>
<dbReference type="NCBIfam" id="TIGR00595">
    <property type="entry name" value="priA"/>
    <property type="match status" value="1"/>
</dbReference>
<keyword evidence="7 12" id="KW-0862">Zinc</keyword>
<dbReference type="InterPro" id="IPR040498">
    <property type="entry name" value="PriA_CRR"/>
</dbReference>
<dbReference type="Pfam" id="PF17764">
    <property type="entry name" value="PriA_3primeBD"/>
    <property type="match status" value="1"/>
</dbReference>
<dbReference type="Pfam" id="PF18319">
    <property type="entry name" value="Zn_ribbon_PriA"/>
    <property type="match status" value="1"/>
</dbReference>
<evidence type="ECO:0000256" key="1">
    <source>
        <dbReference type="ARBA" id="ARBA00022515"/>
    </source>
</evidence>
<comment type="subunit">
    <text evidence="12">Component of the replication restart primosome.</text>
</comment>
<comment type="similarity">
    <text evidence="12">Belongs to the helicase family. PriA subfamily.</text>
</comment>
<comment type="caution">
    <text evidence="15">The sequence shown here is derived from an EMBL/GenBank/DDBJ whole genome shotgun (WGS) entry which is preliminary data.</text>
</comment>
<feature type="domain" description="Helicase ATP-binding" evidence="13">
    <location>
        <begin position="282"/>
        <end position="448"/>
    </location>
</feature>
<keyword evidence="2 12" id="KW-0235">DNA replication</keyword>
<protein>
    <recommendedName>
        <fullName evidence="12">Replication restart protein PriA</fullName>
    </recommendedName>
    <alternativeName>
        <fullName evidence="12">ATP-dependent DNA helicase PriA</fullName>
        <ecNumber evidence="12">5.6.2.4</ecNumber>
    </alternativeName>
    <alternativeName>
        <fullName evidence="12">DNA 3'-5' helicase PriA</fullName>
    </alternativeName>
</protein>
<keyword evidence="1 12" id="KW-0639">Primosome</keyword>
<feature type="binding site" evidence="12">
    <location>
        <position position="522"/>
    </location>
    <ligand>
        <name>Zn(2+)</name>
        <dbReference type="ChEBI" id="CHEBI:29105"/>
        <label>2</label>
    </ligand>
</feature>
<dbReference type="GO" id="GO:0016887">
    <property type="term" value="F:ATP hydrolysis activity"/>
    <property type="evidence" value="ECO:0007669"/>
    <property type="project" value="RHEA"/>
</dbReference>
<feature type="binding site" evidence="12">
    <location>
        <position position="540"/>
    </location>
    <ligand>
        <name>Zn(2+)</name>
        <dbReference type="ChEBI" id="CHEBI:29105"/>
        <label>2</label>
    </ligand>
</feature>
<dbReference type="GO" id="GO:0005524">
    <property type="term" value="F:ATP binding"/>
    <property type="evidence" value="ECO:0007669"/>
    <property type="project" value="UniProtKB-UniRule"/>
</dbReference>
<dbReference type="SMART" id="SM00487">
    <property type="entry name" value="DEXDc"/>
    <property type="match status" value="1"/>
</dbReference>
<dbReference type="GO" id="GO:0006270">
    <property type="term" value="P:DNA replication initiation"/>
    <property type="evidence" value="ECO:0007669"/>
    <property type="project" value="TreeGrafter"/>
</dbReference>
<proteinExistence type="inferred from homology"/>
<keyword evidence="5 12" id="KW-0378">Hydrolase</keyword>
<keyword evidence="9 12" id="KW-0238">DNA-binding</keyword>
<comment type="cofactor">
    <cofactor evidence="12">
        <name>Zn(2+)</name>
        <dbReference type="ChEBI" id="CHEBI:29105"/>
    </cofactor>
    <text evidence="12">Binds 2 zinc ions per subunit.</text>
</comment>
<dbReference type="GO" id="GO:1990077">
    <property type="term" value="C:primosome complex"/>
    <property type="evidence" value="ECO:0007669"/>
    <property type="project" value="UniProtKB-UniRule"/>
</dbReference>
<evidence type="ECO:0000256" key="8">
    <source>
        <dbReference type="ARBA" id="ARBA00022840"/>
    </source>
</evidence>
<evidence type="ECO:0000259" key="13">
    <source>
        <dbReference type="PROSITE" id="PS51192"/>
    </source>
</evidence>
<feature type="binding site" evidence="12">
    <location>
        <position position="537"/>
    </location>
    <ligand>
        <name>Zn(2+)</name>
        <dbReference type="ChEBI" id="CHEBI:29105"/>
        <label>2</label>
    </ligand>
</feature>
<evidence type="ECO:0000256" key="4">
    <source>
        <dbReference type="ARBA" id="ARBA00022741"/>
    </source>
</evidence>
<dbReference type="HAMAP" id="MF_00983">
    <property type="entry name" value="PriA"/>
    <property type="match status" value="1"/>
</dbReference>
<feature type="domain" description="Helicase C-terminal" evidence="14">
    <location>
        <begin position="545"/>
        <end position="724"/>
    </location>
</feature>
<keyword evidence="8 12" id="KW-0067">ATP-binding</keyword>
<evidence type="ECO:0000256" key="6">
    <source>
        <dbReference type="ARBA" id="ARBA00022806"/>
    </source>
</evidence>
<comment type="catalytic activity">
    <reaction evidence="12">
        <text>Couples ATP hydrolysis with the unwinding of duplex DNA by translocating in the 3'-5' direction.</text>
        <dbReference type="EC" id="5.6.2.4"/>
    </reaction>
</comment>
<keyword evidence="4 12" id="KW-0547">Nucleotide-binding</keyword>
<keyword evidence="3 12" id="KW-0479">Metal-binding</keyword>
<dbReference type="EMBL" id="QOUX01000046">
    <property type="protein sequence ID" value="RXI98061.1"/>
    <property type="molecule type" value="Genomic_DNA"/>
</dbReference>
<name>A0A4Q0VPQ0_9BACI</name>
<dbReference type="PROSITE" id="PS51192">
    <property type="entry name" value="HELICASE_ATP_BIND_1"/>
    <property type="match status" value="1"/>
</dbReference>
<dbReference type="InterPro" id="IPR005259">
    <property type="entry name" value="PriA"/>
</dbReference>
<dbReference type="Gene3D" id="3.40.50.300">
    <property type="entry name" value="P-loop containing nucleotide triphosphate hydrolases"/>
    <property type="match status" value="2"/>
</dbReference>
<dbReference type="Proteomes" id="UP000290649">
    <property type="component" value="Unassembled WGS sequence"/>
</dbReference>
<dbReference type="Pfam" id="PF00270">
    <property type="entry name" value="DEAD"/>
    <property type="match status" value="1"/>
</dbReference>
<dbReference type="InterPro" id="IPR014001">
    <property type="entry name" value="Helicase_ATP-bd"/>
</dbReference>
<dbReference type="InterPro" id="IPR001650">
    <property type="entry name" value="Helicase_C-like"/>
</dbReference>
<evidence type="ECO:0000259" key="14">
    <source>
        <dbReference type="PROSITE" id="PS51194"/>
    </source>
</evidence>
<sequence>MIVQVVVDVPTGGTDRLFDYKVPTHLQGMVESGMRVIVPFGPRKVQGFVIHTSNESDLAKLKEIDEVLDVTPVLTNELLELGDWLTTNALCFKITAYQSMLPAALKAKYKKEVMLTNHEYLQELPIEVREWFKHRKVVDWEELITSGDKQLLVLVKKGVTQGLLEVIHKVNDKVTQKTIRVVEPVSVNSLTNQLHQLDNRALKQKRVIEYFLDNPEPISVSALMEQTDTTRSTIKSLVDKLVLTEKEVEVMRDPYVNRRFKKTEPLPLTAHQQDVITPIFHSLIEHQHQTFLIHGVTGSGKTEVYLQSIAKALEIGKEAIVLVPEISLTPQMVQRFKERFGSLVAVLHSGLSTGEKYDEWRKIHHGRVKVVVGARSAIFAPFRNIGIIIIDEEHEATYKQEENPRYHARDVAIQRASYYQCPVILGSATPSLETYARAKKGVYQLLEMLTRVNQVTLPAVEIIDMREELKTGNRSMFSKALHEKLSDRLARGEQSVLFLNRRGYSTFVMCRDCGYVAQCPHCDISLTYHQTSRSLKCHYCGHQERMPQTCSSCNSEHIRFFGSGTQKVEEEVAKVFPGARVIRMDVDTTRKKGAHERLLTQFAEGKADILLGTQMIAKGLDFPNITLVGVLAADSMLHLPDFRASERTFQLLTQVSGRAGRHQLPGEVVIQTYTPEHYSIDLVKNHDFHAFFEKEMGVRRLQSYPPYYYITVIQVSHPEITKVIDVTEKITAYVRRSLSDQSVVLGPVASSIPRIKDRYRYQCMIKYKNEPRLVEILKEIIENYKKETNQGTLQVSIDMNPYVLM</sequence>
<evidence type="ECO:0000256" key="5">
    <source>
        <dbReference type="ARBA" id="ARBA00022801"/>
    </source>
</evidence>
<dbReference type="InterPro" id="IPR011545">
    <property type="entry name" value="DEAD/DEAH_box_helicase_dom"/>
</dbReference>
<evidence type="ECO:0000256" key="3">
    <source>
        <dbReference type="ARBA" id="ARBA00022723"/>
    </source>
</evidence>
<dbReference type="FunFam" id="3.40.50.300:FF:000489">
    <property type="entry name" value="Primosome assembly protein PriA"/>
    <property type="match status" value="1"/>
</dbReference>
<dbReference type="CDD" id="cd18804">
    <property type="entry name" value="SF2_C_priA"/>
    <property type="match status" value="1"/>
</dbReference>
<feature type="binding site" evidence="12">
    <location>
        <position position="553"/>
    </location>
    <ligand>
        <name>Zn(2+)</name>
        <dbReference type="ChEBI" id="CHEBI:29105"/>
        <label>1</label>
    </ligand>
</feature>
<dbReference type="Pfam" id="PF00271">
    <property type="entry name" value="Helicase_C"/>
    <property type="match status" value="1"/>
</dbReference>
<evidence type="ECO:0000256" key="7">
    <source>
        <dbReference type="ARBA" id="ARBA00022833"/>
    </source>
</evidence>
<dbReference type="PANTHER" id="PTHR30580:SF0">
    <property type="entry name" value="PRIMOSOMAL PROTEIN N"/>
    <property type="match status" value="1"/>
</dbReference>
<dbReference type="GO" id="GO:0006269">
    <property type="term" value="P:DNA replication, synthesis of primer"/>
    <property type="evidence" value="ECO:0007669"/>
    <property type="project" value="UniProtKB-KW"/>
</dbReference>
<dbReference type="InterPro" id="IPR041222">
    <property type="entry name" value="PriA_3primeBD"/>
</dbReference>
<dbReference type="Pfam" id="PF18074">
    <property type="entry name" value="PriA_C"/>
    <property type="match status" value="1"/>
</dbReference>
<dbReference type="InterPro" id="IPR041236">
    <property type="entry name" value="PriA_C"/>
</dbReference>
<dbReference type="PROSITE" id="PS51194">
    <property type="entry name" value="HELICASE_CTER"/>
    <property type="match status" value="1"/>
</dbReference>
<keyword evidence="6 12" id="KW-0347">Helicase</keyword>
<feature type="binding site" evidence="12">
    <location>
        <position position="519"/>
    </location>
    <ligand>
        <name>Zn(2+)</name>
        <dbReference type="ChEBI" id="CHEBI:29105"/>
        <label>2</label>
    </ligand>
</feature>
<dbReference type="CDD" id="cd17929">
    <property type="entry name" value="DEXHc_priA"/>
    <property type="match status" value="1"/>
</dbReference>
<evidence type="ECO:0000256" key="11">
    <source>
        <dbReference type="ARBA" id="ARBA00048988"/>
    </source>
</evidence>
<dbReference type="GO" id="GO:0006310">
    <property type="term" value="P:DNA recombination"/>
    <property type="evidence" value="ECO:0007669"/>
    <property type="project" value="InterPro"/>
</dbReference>
<reference evidence="15 16" key="1">
    <citation type="journal article" date="2019" name="Int. J. Syst. Evol. Microbiol.">
        <title>Anaerobacillus alkaliphilus sp. nov., a novel alkaliphilic and moderately halophilic bacterium.</title>
        <authorList>
            <person name="Borsodi A.K."/>
            <person name="Aszalos J.M."/>
            <person name="Bihari P."/>
            <person name="Nagy I."/>
            <person name="Schumann P."/>
            <person name="Sproer C."/>
            <person name="Kovacs A.L."/>
            <person name="Boka K."/>
            <person name="Dobosy P."/>
            <person name="Ovari M."/>
            <person name="Szili-Kovacs T."/>
            <person name="Toth E."/>
        </authorList>
    </citation>
    <scope>NUCLEOTIDE SEQUENCE [LARGE SCALE GENOMIC DNA]</scope>
    <source>
        <strain evidence="15 16">B16-10</strain>
    </source>
</reference>
<dbReference type="OrthoDB" id="9759544at2"/>
<dbReference type="SUPFAM" id="SSF52540">
    <property type="entry name" value="P-loop containing nucleoside triphosphate hydrolases"/>
    <property type="match status" value="2"/>
</dbReference>
<dbReference type="RefSeq" id="WP_129079421.1">
    <property type="nucleotide sequence ID" value="NZ_QOUX01000046.1"/>
</dbReference>
<comment type="catalytic activity">
    <reaction evidence="11 12">
        <text>ATP + H2O = ADP + phosphate + H(+)</text>
        <dbReference type="Rhea" id="RHEA:13065"/>
        <dbReference type="ChEBI" id="CHEBI:15377"/>
        <dbReference type="ChEBI" id="CHEBI:15378"/>
        <dbReference type="ChEBI" id="CHEBI:30616"/>
        <dbReference type="ChEBI" id="CHEBI:43474"/>
        <dbReference type="ChEBI" id="CHEBI:456216"/>
        <dbReference type="EC" id="5.6.2.4"/>
    </reaction>
</comment>
<feature type="binding site" evidence="12">
    <location>
        <position position="510"/>
    </location>
    <ligand>
        <name>Zn(2+)</name>
        <dbReference type="ChEBI" id="CHEBI:29105"/>
        <label>1</label>
    </ligand>
</feature>
<keyword evidence="16" id="KW-1185">Reference proteome</keyword>
<evidence type="ECO:0000256" key="10">
    <source>
        <dbReference type="ARBA" id="ARBA00023235"/>
    </source>
</evidence>
<evidence type="ECO:0000313" key="16">
    <source>
        <dbReference type="Proteomes" id="UP000290649"/>
    </source>
</evidence>
<comment type="function">
    <text evidence="12">Initiates the restart of stalled replication forks, which reloads the replicative helicase on sites other than the origin of replication. Recognizes and binds to abandoned replication forks and remodels them to uncover a helicase loading site. Promotes assembly of the primosome at these replication forks.</text>
</comment>
<dbReference type="GO" id="GO:0006302">
    <property type="term" value="P:double-strand break repair"/>
    <property type="evidence" value="ECO:0007669"/>
    <property type="project" value="InterPro"/>
</dbReference>
<keyword evidence="10 12" id="KW-0413">Isomerase</keyword>
<dbReference type="FunFam" id="3.40.1440.60:FF:000001">
    <property type="entry name" value="Primosomal protein N"/>
    <property type="match status" value="1"/>
</dbReference>
<gene>
    <name evidence="12" type="primary">priA</name>
    <name evidence="15" type="ORF">DS745_17085</name>
</gene>
<dbReference type="InterPro" id="IPR027417">
    <property type="entry name" value="P-loop_NTPase"/>
</dbReference>
<dbReference type="PANTHER" id="PTHR30580">
    <property type="entry name" value="PRIMOSOMAL PROTEIN N"/>
    <property type="match status" value="1"/>
</dbReference>
<dbReference type="GO" id="GO:0008270">
    <property type="term" value="F:zinc ion binding"/>
    <property type="evidence" value="ECO:0007669"/>
    <property type="project" value="UniProtKB-UniRule"/>
</dbReference>
<accession>A0A4Q0VPQ0</accession>
<dbReference type="Gene3D" id="3.40.1440.60">
    <property type="entry name" value="PriA, 3(prime) DNA-binding domain"/>
    <property type="match status" value="1"/>
</dbReference>
<evidence type="ECO:0000256" key="2">
    <source>
        <dbReference type="ARBA" id="ARBA00022705"/>
    </source>
</evidence>